<reference evidence="5 6" key="1">
    <citation type="journal article" date="2015" name="Genome Biol. Evol.">
        <title>Phylogenomic analyses indicate that early fungi evolved digesting cell walls of algal ancestors of land plants.</title>
        <authorList>
            <person name="Chang Y."/>
            <person name="Wang S."/>
            <person name="Sekimoto S."/>
            <person name="Aerts A.L."/>
            <person name="Choi C."/>
            <person name="Clum A."/>
            <person name="LaButti K.M."/>
            <person name="Lindquist E.A."/>
            <person name="Yee Ngan C."/>
            <person name="Ohm R.A."/>
            <person name="Salamov A.A."/>
            <person name="Grigoriev I.V."/>
            <person name="Spatafora J.W."/>
            <person name="Berbee M.L."/>
        </authorList>
    </citation>
    <scope>NUCLEOTIDE SEQUENCE [LARGE SCALE GENOMIC DNA]</scope>
    <source>
        <strain evidence="5 6">NRRL 1564</strain>
    </source>
</reference>
<comment type="similarity">
    <text evidence="1">Belongs to the NSRP1 family.</text>
</comment>
<feature type="compositionally biased region" description="Low complexity" evidence="3">
    <location>
        <begin position="225"/>
        <end position="238"/>
    </location>
</feature>
<dbReference type="Pfam" id="PF09745">
    <property type="entry name" value="NSRP1_N"/>
    <property type="match status" value="1"/>
</dbReference>
<dbReference type="PANTHER" id="PTHR47845:SF1">
    <property type="entry name" value="NUCLEAR SPECKLE SPLICING REGULATORY PROTEIN 1 HOMOLOG"/>
    <property type="match status" value="1"/>
</dbReference>
<keyword evidence="2" id="KW-0175">Coiled coil</keyword>
<feature type="compositionally biased region" description="Basic and acidic residues" evidence="3">
    <location>
        <begin position="160"/>
        <end position="178"/>
    </location>
</feature>
<feature type="region of interest" description="Disordered" evidence="3">
    <location>
        <begin position="160"/>
        <end position="189"/>
    </location>
</feature>
<accession>A0A2G5BGY6</accession>
<feature type="compositionally biased region" description="Basic and acidic residues" evidence="3">
    <location>
        <begin position="274"/>
        <end position="292"/>
    </location>
</feature>
<feature type="region of interest" description="Disordered" evidence="3">
    <location>
        <begin position="256"/>
        <end position="320"/>
    </location>
</feature>
<name>A0A2G5BGY6_COERN</name>
<evidence type="ECO:0000313" key="6">
    <source>
        <dbReference type="Proteomes" id="UP000242474"/>
    </source>
</evidence>
<dbReference type="AlphaFoldDB" id="A0A2G5BGY6"/>
<dbReference type="Proteomes" id="UP000242474">
    <property type="component" value="Unassembled WGS sequence"/>
</dbReference>
<evidence type="ECO:0000256" key="1">
    <source>
        <dbReference type="ARBA" id="ARBA00010126"/>
    </source>
</evidence>
<dbReference type="PANTHER" id="PTHR47845">
    <property type="entry name" value="NUCLEAR SPECKLE SPLICING REGULATORY PROTEIN 1 HOMOLOG"/>
    <property type="match status" value="1"/>
</dbReference>
<gene>
    <name evidence="5" type="ORF">COEREDRAFT_13849</name>
</gene>
<organism evidence="5 6">
    <name type="scientific">Coemansia reversa (strain ATCC 12441 / NRRL 1564)</name>
    <dbReference type="NCBI Taxonomy" id="763665"/>
    <lineage>
        <taxon>Eukaryota</taxon>
        <taxon>Fungi</taxon>
        <taxon>Fungi incertae sedis</taxon>
        <taxon>Zoopagomycota</taxon>
        <taxon>Kickxellomycotina</taxon>
        <taxon>Kickxellomycetes</taxon>
        <taxon>Kickxellales</taxon>
        <taxon>Kickxellaceae</taxon>
        <taxon>Coemansia</taxon>
    </lineage>
</organism>
<dbReference type="STRING" id="763665.A0A2G5BGY6"/>
<dbReference type="InterPro" id="IPR053246">
    <property type="entry name" value="NS_splicing_regulatory_protein"/>
</dbReference>
<feature type="region of interest" description="Disordered" evidence="3">
    <location>
        <begin position="221"/>
        <end position="243"/>
    </location>
</feature>
<feature type="region of interest" description="Disordered" evidence="3">
    <location>
        <begin position="90"/>
        <end position="111"/>
    </location>
</feature>
<evidence type="ECO:0000313" key="5">
    <source>
        <dbReference type="EMBL" id="PIA18284.1"/>
    </source>
</evidence>
<sequence>MRKSTSLKVGLNLRKPGRGTTSTPQNTGNSVFSEQPYNEQKNNEATTNIHKRQHDYPGSTQTRESAKLASELETSDPTIFAYDELYDSISSNSQHRRDSRSSQKSADSRPRYMEKLIETAKQRKVHAEVAREKMLAKTREREGDEFADKESFVTAAYKEQKEQRQRLVEEEEAKEKEMSTSNSSRPLGFGMMGPAAFSRQFLDRVEQEGAKKAAILAGVDFPKCNTGQNNSTTSNNDSSNHESKDVALSAGLNIVGRVGSQSKPTSNRQFPTTTRKDVEQTRESVDKQRSLDYRGNYRPGGTSDKPMWADVESHEREKLAAQDRERQLLIARYSRRNNDASIDAARQRYLERKQARL</sequence>
<evidence type="ECO:0000256" key="2">
    <source>
        <dbReference type="ARBA" id="ARBA00023054"/>
    </source>
</evidence>
<keyword evidence="6" id="KW-1185">Reference proteome</keyword>
<feature type="compositionally biased region" description="Polar residues" evidence="3">
    <location>
        <begin position="259"/>
        <end position="273"/>
    </location>
</feature>
<protein>
    <recommendedName>
        <fullName evidence="4">Nuclear speckle splicing regulatory protein 1 N-terminal domain-containing protein</fullName>
    </recommendedName>
</protein>
<feature type="compositionally biased region" description="Polar residues" evidence="3">
    <location>
        <begin position="19"/>
        <end position="48"/>
    </location>
</feature>
<dbReference type="EMBL" id="KZ303490">
    <property type="protein sequence ID" value="PIA18284.1"/>
    <property type="molecule type" value="Genomic_DNA"/>
</dbReference>
<dbReference type="InterPro" id="IPR018612">
    <property type="entry name" value="NSRP1_N"/>
</dbReference>
<feature type="compositionally biased region" description="Basic and acidic residues" evidence="3">
    <location>
        <begin position="95"/>
        <end position="111"/>
    </location>
</feature>
<evidence type="ECO:0000259" key="4">
    <source>
        <dbReference type="Pfam" id="PF09745"/>
    </source>
</evidence>
<feature type="region of interest" description="Disordered" evidence="3">
    <location>
        <begin position="1"/>
        <end position="74"/>
    </location>
</feature>
<evidence type="ECO:0000256" key="3">
    <source>
        <dbReference type="SAM" id="MobiDB-lite"/>
    </source>
</evidence>
<proteinExistence type="inferred from homology"/>
<dbReference type="GO" id="GO:0000381">
    <property type="term" value="P:regulation of alternative mRNA splicing, via spliceosome"/>
    <property type="evidence" value="ECO:0007669"/>
    <property type="project" value="InterPro"/>
</dbReference>
<dbReference type="OrthoDB" id="446635at2759"/>
<feature type="domain" description="Nuclear speckle splicing regulatory protein 1 N-terminal" evidence="4">
    <location>
        <begin position="67"/>
        <end position="182"/>
    </location>
</feature>
<feature type="compositionally biased region" description="Basic and acidic residues" evidence="3">
    <location>
        <begin position="311"/>
        <end position="320"/>
    </location>
</feature>